<evidence type="ECO:0000313" key="2">
    <source>
        <dbReference type="Proteomes" id="UP001187346"/>
    </source>
</evidence>
<accession>A0ABU4FRJ5</accession>
<comment type="caution">
    <text evidence="1">The sequence shown here is derived from an EMBL/GenBank/DDBJ whole genome shotgun (WGS) entry which is preliminary data.</text>
</comment>
<evidence type="ECO:0000313" key="1">
    <source>
        <dbReference type="EMBL" id="MDV7222645.1"/>
    </source>
</evidence>
<dbReference type="EMBL" id="JAWMAJ010000242">
    <property type="protein sequence ID" value="MDV7222645.1"/>
    <property type="molecule type" value="Genomic_DNA"/>
</dbReference>
<dbReference type="RefSeq" id="WP_317775401.1">
    <property type="nucleotide sequence ID" value="NZ_JAWMAJ010000242.1"/>
</dbReference>
<keyword evidence="2" id="KW-1185">Reference proteome</keyword>
<organism evidence="1 2">
    <name type="scientific">Streptomyces prunicolor</name>
    <dbReference type="NCBI Taxonomy" id="67348"/>
    <lineage>
        <taxon>Bacteria</taxon>
        <taxon>Bacillati</taxon>
        <taxon>Actinomycetota</taxon>
        <taxon>Actinomycetes</taxon>
        <taxon>Kitasatosporales</taxon>
        <taxon>Streptomycetaceae</taxon>
        <taxon>Streptomyces</taxon>
    </lineage>
</organism>
<reference evidence="1 2" key="1">
    <citation type="submission" date="2023-10" db="EMBL/GenBank/DDBJ databases">
        <title>Characterization of rhizosphere-enriched actinobacteria from wheat plants lab-grown on chernevaya soil.</title>
        <authorList>
            <person name="Tikhonova E.N."/>
            <person name="Konopkin A."/>
            <person name="Kravchenko I.K."/>
        </authorList>
    </citation>
    <scope>NUCLEOTIDE SEQUENCE [LARGE SCALE GENOMIC DNA]</scope>
    <source>
        <strain evidence="1 2">RR29</strain>
    </source>
</reference>
<proteinExistence type="predicted"/>
<gene>
    <name evidence="1" type="ORF">R5A26_42610</name>
</gene>
<sequence length="203" mass="21962">MGLLDPINPLGEIAVDVLVCGRAASRRCPPGKALRTANRSPFTVVVDRADDVRFTRTVLAAHHPAAGRVVIHPTVGGGDRLLWHDVLHAVADGRPLRAPSCAARGNTSAQERAARAALKAAAMHRMTVLRAHRIGWGVWADLMALHHSTGTDVTVVHHAELPVDLAHLLRHCDHRILTAYATVRALHTPAETSGQSCVDRRHR</sequence>
<dbReference type="Proteomes" id="UP001187346">
    <property type="component" value="Unassembled WGS sequence"/>
</dbReference>
<name>A0ABU4FRJ5_9ACTN</name>
<protein>
    <submittedName>
        <fullName evidence="1">Uncharacterized protein</fullName>
    </submittedName>
</protein>